<evidence type="ECO:0000313" key="18">
    <source>
        <dbReference type="Proteomes" id="UP000282438"/>
    </source>
</evidence>
<name>A0A3S8ZNU2_9NEIS</name>
<evidence type="ECO:0000259" key="16">
    <source>
        <dbReference type="Pfam" id="PF07715"/>
    </source>
</evidence>
<dbReference type="PROSITE" id="PS52016">
    <property type="entry name" value="TONB_DEPENDENT_REC_3"/>
    <property type="match status" value="1"/>
</dbReference>
<feature type="chain" id="PRO_5019296865" evidence="14">
    <location>
        <begin position="40"/>
        <end position="728"/>
    </location>
</feature>
<dbReference type="SUPFAM" id="SSF56935">
    <property type="entry name" value="Porins"/>
    <property type="match status" value="1"/>
</dbReference>
<keyword evidence="18" id="KW-1185">Reference proteome</keyword>
<keyword evidence="4 11" id="KW-1134">Transmembrane beta strand</keyword>
<evidence type="ECO:0000256" key="12">
    <source>
        <dbReference type="RuleBase" id="RU003357"/>
    </source>
</evidence>
<evidence type="ECO:0000256" key="5">
    <source>
        <dbReference type="ARBA" id="ARBA00022692"/>
    </source>
</evidence>
<evidence type="ECO:0000256" key="4">
    <source>
        <dbReference type="ARBA" id="ARBA00022452"/>
    </source>
</evidence>
<reference evidence="17 18" key="1">
    <citation type="submission" date="2018-12" db="EMBL/GenBank/DDBJ databases">
        <title>Complete genome sequence of Iodobacter sp. H11R3.</title>
        <authorList>
            <person name="Bae J.-W."/>
        </authorList>
    </citation>
    <scope>NUCLEOTIDE SEQUENCE [LARGE SCALE GENOMIC DNA]</scope>
    <source>
        <strain evidence="17 18">H11R3</strain>
    </source>
</reference>
<dbReference type="Gene3D" id="2.170.130.10">
    <property type="entry name" value="TonB-dependent receptor, plug domain"/>
    <property type="match status" value="1"/>
</dbReference>
<keyword evidence="6 14" id="KW-0732">Signal</keyword>
<evidence type="ECO:0000313" key="17">
    <source>
        <dbReference type="EMBL" id="AZN35208.1"/>
    </source>
</evidence>
<dbReference type="InterPro" id="IPR039426">
    <property type="entry name" value="TonB-dep_rcpt-like"/>
</dbReference>
<dbReference type="InterPro" id="IPR010949">
    <property type="entry name" value="TonB_Hb/transfer/lactofer_rcpt"/>
</dbReference>
<comment type="similarity">
    <text evidence="2 11 12">Belongs to the TonB-dependent receptor family.</text>
</comment>
<dbReference type="NCBIfam" id="TIGR01785">
    <property type="entry name" value="TonB-hemin"/>
    <property type="match status" value="1"/>
</dbReference>
<dbReference type="InterPro" id="IPR011276">
    <property type="entry name" value="TonB_haem/Hb_rcpt"/>
</dbReference>
<dbReference type="InterPro" id="IPR037066">
    <property type="entry name" value="Plug_dom_sf"/>
</dbReference>
<dbReference type="PANTHER" id="PTHR30069:SF29">
    <property type="entry name" value="HEMOGLOBIN AND HEMOGLOBIN-HAPTOGLOBIN-BINDING PROTEIN 1-RELATED"/>
    <property type="match status" value="1"/>
</dbReference>
<organism evidence="17 18">
    <name type="scientific">Iodobacter ciconiae</name>
    <dbReference type="NCBI Taxonomy" id="2496266"/>
    <lineage>
        <taxon>Bacteria</taxon>
        <taxon>Pseudomonadati</taxon>
        <taxon>Pseudomonadota</taxon>
        <taxon>Betaproteobacteria</taxon>
        <taxon>Neisseriales</taxon>
        <taxon>Chitinibacteraceae</taxon>
        <taxon>Iodobacter</taxon>
    </lineage>
</organism>
<dbReference type="GO" id="GO:0015232">
    <property type="term" value="F:heme transmembrane transporter activity"/>
    <property type="evidence" value="ECO:0007669"/>
    <property type="project" value="InterPro"/>
</dbReference>
<evidence type="ECO:0000256" key="10">
    <source>
        <dbReference type="ARBA" id="ARBA00023237"/>
    </source>
</evidence>
<feature type="signal peptide" evidence="14">
    <location>
        <begin position="1"/>
        <end position="39"/>
    </location>
</feature>
<keyword evidence="9 17" id="KW-0675">Receptor</keyword>
<protein>
    <submittedName>
        <fullName evidence="17">TonB-dependent hemoglobin/transferrin/lactoferrin family receptor</fullName>
    </submittedName>
</protein>
<proteinExistence type="inferred from homology"/>
<dbReference type="Proteomes" id="UP000282438">
    <property type="component" value="Chromosome"/>
</dbReference>
<dbReference type="KEGG" id="iod:EJO50_01130"/>
<dbReference type="AlphaFoldDB" id="A0A3S8ZNU2"/>
<dbReference type="EMBL" id="CP034433">
    <property type="protein sequence ID" value="AZN35208.1"/>
    <property type="molecule type" value="Genomic_DNA"/>
</dbReference>
<dbReference type="PANTHER" id="PTHR30069">
    <property type="entry name" value="TONB-DEPENDENT OUTER MEMBRANE RECEPTOR"/>
    <property type="match status" value="1"/>
</dbReference>
<feature type="compositionally biased region" description="Polar residues" evidence="13">
    <location>
        <begin position="239"/>
        <end position="254"/>
    </location>
</feature>
<dbReference type="CDD" id="cd01347">
    <property type="entry name" value="ligand_gated_channel"/>
    <property type="match status" value="1"/>
</dbReference>
<dbReference type="Pfam" id="PF07715">
    <property type="entry name" value="Plug"/>
    <property type="match status" value="1"/>
</dbReference>
<keyword evidence="3 11" id="KW-0813">Transport</keyword>
<dbReference type="Pfam" id="PF00593">
    <property type="entry name" value="TonB_dep_Rec_b-barrel"/>
    <property type="match status" value="1"/>
</dbReference>
<evidence type="ECO:0000256" key="11">
    <source>
        <dbReference type="PROSITE-ProRule" id="PRU01360"/>
    </source>
</evidence>
<evidence type="ECO:0000256" key="2">
    <source>
        <dbReference type="ARBA" id="ARBA00009810"/>
    </source>
</evidence>
<evidence type="ECO:0000256" key="9">
    <source>
        <dbReference type="ARBA" id="ARBA00023170"/>
    </source>
</evidence>
<feature type="domain" description="TonB-dependent receptor plug" evidence="16">
    <location>
        <begin position="64"/>
        <end position="173"/>
    </location>
</feature>
<dbReference type="InterPro" id="IPR036942">
    <property type="entry name" value="Beta-barrel_TonB_sf"/>
</dbReference>
<evidence type="ECO:0000256" key="3">
    <source>
        <dbReference type="ARBA" id="ARBA00022448"/>
    </source>
</evidence>
<dbReference type="NCBIfam" id="TIGR01786">
    <property type="entry name" value="TonB-hemlactrns"/>
    <property type="match status" value="1"/>
</dbReference>
<evidence type="ECO:0000256" key="8">
    <source>
        <dbReference type="ARBA" id="ARBA00023136"/>
    </source>
</evidence>
<dbReference type="OrthoDB" id="9764669at2"/>
<dbReference type="GO" id="GO:0044718">
    <property type="term" value="P:siderophore transmembrane transport"/>
    <property type="evidence" value="ECO:0007669"/>
    <property type="project" value="TreeGrafter"/>
</dbReference>
<keyword evidence="8 11" id="KW-0472">Membrane</keyword>
<feature type="domain" description="TonB-dependent receptor-like beta-barrel" evidence="15">
    <location>
        <begin position="268"/>
        <end position="689"/>
    </location>
</feature>
<keyword evidence="10 11" id="KW-0998">Cell outer membrane</keyword>
<accession>A0A3S8ZNU2</accession>
<sequence>MPTLTAASKQWHLSGTSMQRSPNTIVLTLLAASLQSAFAAEYASAPTAQLEAVVVTATRTDKKLDELPPSVSSTGRSGLDQSFIKNYRDLNRTEPGIHIRRDSRYGLSSVNVRGLEGNRVLMLVDGIRLPDAFSFGAYLNSGRDQVDFSQLSAIEVVRGPSSTLYGSDALGGVVGLRTTSPGDLLRGQSNFAGQIKADYDSSDRGMSVQAAVAGAFNQDTFWLLQAAQRQGHELESKGTVDTQNYHRTKANPQDTNKRSVLAKVEHYFENGHKLGLAAENYRSEVDTAIYTDISAPMTPSILASQANDVQSRSRVSLDYSYIAPAQDLIDAAQAKLYYQTQNNEQSTAQQRRNVTGWQRLSLYDQDMVGLSGLIEKRIAGPVSQHWTIGGEWLQNDLAALRTGSISPVRDVPKTQTTQWGIYAQNELGWDEGRFLLTPSLRYDAFKLRPEPDAAFISQGGKAVALDDAKVSPKLAASWKIAEQVTLFGQYSEGFRAPSAMELNSSYISPMGYAAIPNPDLKPETSRGIELGARLGNNALGGSFTAFDNRYKDFIEQISIACPGNPMCVPGTSITYQNQNQSRVRIYGAEARAHWQISSTWRTWSNMAWAVGRNENTDKPLDSVAPLKAVFGLEYSKEQWGGNALLTAASAKTRTSQASYFKTPGYGIVDLALWWSPVKDLKLSGGLFNIGDQKYWIDSDVRSLEASNSVLDRYTQPGRNVKISADWRF</sequence>
<dbReference type="InterPro" id="IPR000531">
    <property type="entry name" value="Beta-barrel_TonB"/>
</dbReference>
<evidence type="ECO:0000256" key="6">
    <source>
        <dbReference type="ARBA" id="ARBA00022729"/>
    </source>
</evidence>
<evidence type="ECO:0000259" key="15">
    <source>
        <dbReference type="Pfam" id="PF00593"/>
    </source>
</evidence>
<gene>
    <name evidence="17" type="ORF">EJO50_01130</name>
</gene>
<evidence type="ECO:0000256" key="1">
    <source>
        <dbReference type="ARBA" id="ARBA00004571"/>
    </source>
</evidence>
<evidence type="ECO:0000256" key="7">
    <source>
        <dbReference type="ARBA" id="ARBA00023077"/>
    </source>
</evidence>
<dbReference type="GO" id="GO:0015344">
    <property type="term" value="F:siderophore uptake transmembrane transporter activity"/>
    <property type="evidence" value="ECO:0007669"/>
    <property type="project" value="TreeGrafter"/>
</dbReference>
<evidence type="ECO:0000256" key="13">
    <source>
        <dbReference type="SAM" id="MobiDB-lite"/>
    </source>
</evidence>
<dbReference type="InterPro" id="IPR012910">
    <property type="entry name" value="Plug_dom"/>
</dbReference>
<keyword evidence="5 11" id="KW-0812">Transmembrane</keyword>
<feature type="region of interest" description="Disordered" evidence="13">
    <location>
        <begin position="234"/>
        <end position="254"/>
    </location>
</feature>
<evidence type="ECO:0000256" key="14">
    <source>
        <dbReference type="SAM" id="SignalP"/>
    </source>
</evidence>
<comment type="subcellular location">
    <subcellularLocation>
        <location evidence="1 11">Cell outer membrane</location>
        <topology evidence="1 11">Multi-pass membrane protein</topology>
    </subcellularLocation>
</comment>
<dbReference type="GO" id="GO:0009279">
    <property type="term" value="C:cell outer membrane"/>
    <property type="evidence" value="ECO:0007669"/>
    <property type="project" value="UniProtKB-SubCell"/>
</dbReference>
<dbReference type="Gene3D" id="2.40.170.20">
    <property type="entry name" value="TonB-dependent receptor, beta-barrel domain"/>
    <property type="match status" value="1"/>
</dbReference>
<keyword evidence="7 12" id="KW-0798">TonB box</keyword>